<reference evidence="2" key="2">
    <citation type="journal article" date="2021" name="PeerJ">
        <title>Extensive microbial diversity within the chicken gut microbiome revealed by metagenomics and culture.</title>
        <authorList>
            <person name="Gilroy R."/>
            <person name="Ravi A."/>
            <person name="Getino M."/>
            <person name="Pursley I."/>
            <person name="Horton D.L."/>
            <person name="Alikhan N.F."/>
            <person name="Baker D."/>
            <person name="Gharbi K."/>
            <person name="Hall N."/>
            <person name="Watson M."/>
            <person name="Adriaenssens E.M."/>
            <person name="Foster-Nyarko E."/>
            <person name="Jarju S."/>
            <person name="Secka A."/>
            <person name="Antonio M."/>
            <person name="Oren A."/>
            <person name="Chaudhuri R.R."/>
            <person name="La Ragione R."/>
            <person name="Hildebrand F."/>
            <person name="Pallen M.J."/>
        </authorList>
    </citation>
    <scope>NUCLEOTIDE SEQUENCE</scope>
    <source>
        <strain evidence="2">1748</strain>
    </source>
</reference>
<dbReference type="Proteomes" id="UP000823629">
    <property type="component" value="Unassembled WGS sequence"/>
</dbReference>
<evidence type="ECO:0000259" key="1">
    <source>
        <dbReference type="Pfam" id="PF08439"/>
    </source>
</evidence>
<reference evidence="2" key="1">
    <citation type="submission" date="2020-10" db="EMBL/GenBank/DDBJ databases">
        <authorList>
            <person name="Gilroy R."/>
        </authorList>
    </citation>
    <scope>NUCLEOTIDE SEQUENCE</scope>
    <source>
        <strain evidence="2">1748</strain>
    </source>
</reference>
<gene>
    <name evidence="2" type="ORF">IAC78_00995</name>
</gene>
<sequence>MDKWDLSVLFKNEEEFEKSLDKIQELGKLAASYKGKLKDDTSLCEYFSCTRELSEILDRTYSYAHMASDLDRKDVKAMERLMRVFNIANEISSETSFESPEIISIGKDKMIAFFKNHPDYSDFDFSILKLFDSSDHVLDDKSEKIISNYAMLERTGSELYGALTYGDGYNNT</sequence>
<comment type="caution">
    <text evidence="2">The sequence shown here is derived from an EMBL/GenBank/DDBJ whole genome shotgun (WGS) entry which is preliminary data.</text>
</comment>
<dbReference type="Pfam" id="PF08439">
    <property type="entry name" value="Peptidase_M3_N"/>
    <property type="match status" value="1"/>
</dbReference>
<dbReference type="EMBL" id="JADING010000026">
    <property type="protein sequence ID" value="MBO8414047.1"/>
    <property type="molecule type" value="Genomic_DNA"/>
</dbReference>
<dbReference type="AlphaFoldDB" id="A0A9D9D7K9"/>
<name>A0A9D9D7K9_9BACL</name>
<feature type="domain" description="Oligopeptidase F N-terminal" evidence="1">
    <location>
        <begin position="101"/>
        <end position="167"/>
    </location>
</feature>
<organism evidence="2 3">
    <name type="scientific">Candidatus Scatoplasma merdavium</name>
    <dbReference type="NCBI Taxonomy" id="2840932"/>
    <lineage>
        <taxon>Bacteria</taxon>
        <taxon>Bacillati</taxon>
        <taxon>Bacillota</taxon>
        <taxon>Bacilli</taxon>
        <taxon>Bacillales</taxon>
        <taxon>Candidatus Scatoplasma</taxon>
    </lineage>
</organism>
<dbReference type="Gene3D" id="1.20.140.70">
    <property type="entry name" value="Oligopeptidase f, N-terminal domain"/>
    <property type="match status" value="1"/>
</dbReference>
<proteinExistence type="predicted"/>
<dbReference type="SUPFAM" id="SSF55486">
    <property type="entry name" value="Metalloproteases ('zincins'), catalytic domain"/>
    <property type="match status" value="1"/>
</dbReference>
<accession>A0A9D9D7K9</accession>
<protein>
    <recommendedName>
        <fullName evidence="1">Oligopeptidase F N-terminal domain-containing protein</fullName>
    </recommendedName>
</protein>
<evidence type="ECO:0000313" key="3">
    <source>
        <dbReference type="Proteomes" id="UP000823629"/>
    </source>
</evidence>
<evidence type="ECO:0000313" key="2">
    <source>
        <dbReference type="EMBL" id="MBO8414047.1"/>
    </source>
</evidence>
<dbReference type="InterPro" id="IPR013647">
    <property type="entry name" value="OligopepF_N_dom"/>
</dbReference>
<feature type="non-terminal residue" evidence="2">
    <location>
        <position position="172"/>
    </location>
</feature>